<evidence type="ECO:0000313" key="1">
    <source>
        <dbReference type="EMBL" id="ALV28388.1"/>
    </source>
</evidence>
<dbReference type="STRING" id="121719.APZ00_16035"/>
<dbReference type="RefSeq" id="WP_024899022.1">
    <property type="nucleotide sequence ID" value="NZ_CM011124.1"/>
</dbReference>
<gene>
    <name evidence="1" type="ORF">APZ00_16035</name>
</gene>
<dbReference type="Proteomes" id="UP000064921">
    <property type="component" value="Chromosome"/>
</dbReference>
<protein>
    <submittedName>
        <fullName evidence="1">Uncharacterized protein</fullName>
    </submittedName>
</protein>
<evidence type="ECO:0000313" key="2">
    <source>
        <dbReference type="Proteomes" id="UP000064921"/>
    </source>
</evidence>
<accession>A0A0U3PVY8</accession>
<name>A0A0U3PVY8_9HYPH</name>
<organism evidence="1 2">
    <name type="scientific">Pannonibacter phragmitetus</name>
    <dbReference type="NCBI Taxonomy" id="121719"/>
    <lineage>
        <taxon>Bacteria</taxon>
        <taxon>Pseudomonadati</taxon>
        <taxon>Pseudomonadota</taxon>
        <taxon>Alphaproteobacteria</taxon>
        <taxon>Hyphomicrobiales</taxon>
        <taxon>Stappiaceae</taxon>
        <taxon>Pannonibacter</taxon>
    </lineage>
</organism>
<proteinExistence type="predicted"/>
<dbReference type="AlphaFoldDB" id="A0A0U3PVY8"/>
<sequence>MFRIFASWIENRRQIRRQWHKDACALIEQHGREAYYEAQRLASRSRAQADRSRFWHWAKVASEVARLSPVVQMNIEVVQAITDDEMRKHRRF</sequence>
<reference evidence="1 2" key="1">
    <citation type="submission" date="2015-10" db="EMBL/GenBank/DDBJ databases">
        <title>The world's first case of liver abscess caused by Pannonibacter phragmitetus.</title>
        <authorList>
            <person name="Ming D."/>
            <person name="Wang M."/>
            <person name="Zhou Y."/>
            <person name="Jiang T."/>
            <person name="Hu S."/>
        </authorList>
    </citation>
    <scope>NUCLEOTIDE SEQUENCE [LARGE SCALE GENOMIC DNA]</scope>
    <source>
        <strain evidence="1 2">31801</strain>
    </source>
</reference>
<keyword evidence="2" id="KW-1185">Reference proteome</keyword>
<dbReference type="EMBL" id="CP013068">
    <property type="protein sequence ID" value="ALV28388.1"/>
    <property type="molecule type" value="Genomic_DNA"/>
</dbReference>
<dbReference type="KEGG" id="pphr:APZ00_16035"/>